<sequence length="329" mass="37420">MKKLMMTAAALLLVCMMLMTACSNQNKTANETENTTASSETTAPMATRDTADQSYDPYAEENRYDIPDNMFEKRDGVDYGTLQKDVTYYSTVAGDNKQVNVLLPAGYDESNSYPVTYVYHGFGGDHNAHLDTDSYLMLLYGNMLHDGLTVPQILIGMDMYTDKLADKESKSEEELRFIYDKAIEETAVDLMPFIEKTYAVKTGRENTAIAGMSEGGAKSLCTGFQWLDKFGYIGAFAPDTGVIPTEYYKGTFWNVPVFEKFPQPTAENMPYYLYMTVGSEDPWNIDCTLYYRDQLNDMGVKNQTDYVEGFGHDETFWRQCFYNFLHKIF</sequence>
<dbReference type="RefSeq" id="WP_201426698.1">
    <property type="nucleotide sequence ID" value="NZ_JAEQMG010000035.1"/>
</dbReference>
<feature type="signal peptide" evidence="2">
    <location>
        <begin position="1"/>
        <end position="21"/>
    </location>
</feature>
<gene>
    <name evidence="3" type="ORF">JKK62_01785</name>
</gene>
<proteinExistence type="predicted"/>
<feature type="region of interest" description="Disordered" evidence="1">
    <location>
        <begin position="28"/>
        <end position="56"/>
    </location>
</feature>
<protein>
    <recommendedName>
        <fullName evidence="5">Enterochelin esterase</fullName>
    </recommendedName>
</protein>
<keyword evidence="2" id="KW-0732">Signal</keyword>
<dbReference type="Proteomes" id="UP000633365">
    <property type="component" value="Unassembled WGS sequence"/>
</dbReference>
<evidence type="ECO:0000313" key="3">
    <source>
        <dbReference type="EMBL" id="MBK6087391.1"/>
    </source>
</evidence>
<evidence type="ECO:0000313" key="4">
    <source>
        <dbReference type="Proteomes" id="UP000633365"/>
    </source>
</evidence>
<dbReference type="Gene3D" id="3.40.50.1820">
    <property type="entry name" value="alpha/beta hydrolase"/>
    <property type="match status" value="1"/>
</dbReference>
<feature type="compositionally biased region" description="Low complexity" evidence="1">
    <location>
        <begin position="28"/>
        <end position="43"/>
    </location>
</feature>
<dbReference type="PANTHER" id="PTHR48098">
    <property type="entry name" value="ENTEROCHELIN ESTERASE-RELATED"/>
    <property type="match status" value="1"/>
</dbReference>
<dbReference type="InterPro" id="IPR000801">
    <property type="entry name" value="Esterase-like"/>
</dbReference>
<name>A0A934TXV7_9FIRM</name>
<reference evidence="3" key="1">
    <citation type="submission" date="2021-01" db="EMBL/GenBank/DDBJ databases">
        <title>Genome public.</title>
        <authorList>
            <person name="Liu C."/>
            <person name="Sun Q."/>
        </authorList>
    </citation>
    <scope>NUCLEOTIDE SEQUENCE</scope>
    <source>
        <strain evidence="3">M6</strain>
    </source>
</reference>
<dbReference type="Pfam" id="PF00756">
    <property type="entry name" value="Esterase"/>
    <property type="match status" value="1"/>
</dbReference>
<keyword evidence="4" id="KW-1185">Reference proteome</keyword>
<evidence type="ECO:0000256" key="2">
    <source>
        <dbReference type="SAM" id="SignalP"/>
    </source>
</evidence>
<organism evidence="3 4">
    <name type="scientific">Ruminococcus difficilis</name>
    <dbReference type="NCBI Taxonomy" id="2763069"/>
    <lineage>
        <taxon>Bacteria</taxon>
        <taxon>Bacillati</taxon>
        <taxon>Bacillota</taxon>
        <taxon>Clostridia</taxon>
        <taxon>Eubacteriales</taxon>
        <taxon>Oscillospiraceae</taxon>
        <taxon>Ruminococcus</taxon>
    </lineage>
</organism>
<dbReference type="EMBL" id="JAEQMG010000035">
    <property type="protein sequence ID" value="MBK6087391.1"/>
    <property type="molecule type" value="Genomic_DNA"/>
</dbReference>
<feature type="chain" id="PRO_5038382410" description="Enterochelin esterase" evidence="2">
    <location>
        <begin position="22"/>
        <end position="329"/>
    </location>
</feature>
<dbReference type="SUPFAM" id="SSF53474">
    <property type="entry name" value="alpha/beta-Hydrolases"/>
    <property type="match status" value="1"/>
</dbReference>
<accession>A0A934TXV7</accession>
<evidence type="ECO:0008006" key="5">
    <source>
        <dbReference type="Google" id="ProtNLM"/>
    </source>
</evidence>
<comment type="caution">
    <text evidence="3">The sequence shown here is derived from an EMBL/GenBank/DDBJ whole genome shotgun (WGS) entry which is preliminary data.</text>
</comment>
<evidence type="ECO:0000256" key="1">
    <source>
        <dbReference type="SAM" id="MobiDB-lite"/>
    </source>
</evidence>
<dbReference type="InterPro" id="IPR050583">
    <property type="entry name" value="Mycobacterial_A85_antigen"/>
</dbReference>
<dbReference type="InterPro" id="IPR029058">
    <property type="entry name" value="AB_hydrolase_fold"/>
</dbReference>
<dbReference type="AlphaFoldDB" id="A0A934TXV7"/>
<dbReference type="PROSITE" id="PS51257">
    <property type="entry name" value="PROKAR_LIPOPROTEIN"/>
    <property type="match status" value="1"/>
</dbReference>